<dbReference type="GO" id="GO:0032588">
    <property type="term" value="C:trans-Golgi network membrane"/>
    <property type="evidence" value="ECO:0007669"/>
    <property type="project" value="TreeGrafter"/>
</dbReference>
<dbReference type="Pfam" id="PF01417">
    <property type="entry name" value="ENTH"/>
    <property type="match status" value="1"/>
</dbReference>
<evidence type="ECO:0000256" key="5">
    <source>
        <dbReference type="SAM" id="MobiDB-lite"/>
    </source>
</evidence>
<feature type="domain" description="ENTH" evidence="6">
    <location>
        <begin position="18"/>
        <end position="130"/>
    </location>
</feature>
<gene>
    <name evidence="9" type="primary">tepsin</name>
</gene>
<dbReference type="Pfam" id="PF25827">
    <property type="entry name" value="TVHS-like"/>
    <property type="match status" value="1"/>
</dbReference>
<keyword evidence="4" id="KW-0968">Cytoplasmic vesicle</keyword>
<dbReference type="InterPro" id="IPR058028">
    <property type="entry name" value="Tepsin_VHS/ENTH-like"/>
</dbReference>
<keyword evidence="3" id="KW-0333">Golgi apparatus</keyword>
<feature type="compositionally biased region" description="Polar residues" evidence="5">
    <location>
        <begin position="522"/>
        <end position="535"/>
    </location>
</feature>
<accession>A0A6I9NLV5</accession>
<evidence type="ECO:0000259" key="7">
    <source>
        <dbReference type="Pfam" id="PF25827"/>
    </source>
</evidence>
<feature type="compositionally biased region" description="Basic and acidic residues" evidence="5">
    <location>
        <begin position="301"/>
        <end position="312"/>
    </location>
</feature>
<feature type="region of interest" description="Disordered" evidence="5">
    <location>
        <begin position="138"/>
        <end position="168"/>
    </location>
</feature>
<dbReference type="InterPro" id="IPR013809">
    <property type="entry name" value="ENTH"/>
</dbReference>
<dbReference type="Gene3D" id="1.25.40.90">
    <property type="match status" value="1"/>
</dbReference>
<keyword evidence="8" id="KW-1185">Reference proteome</keyword>
<comment type="subcellular location">
    <subcellularLocation>
        <location evidence="1">Cytoplasmic vesicle</location>
    </subcellularLocation>
    <subcellularLocation>
        <location evidence="2">Golgi apparatus</location>
        <location evidence="2">trans-Golgi network</location>
    </subcellularLocation>
</comment>
<name>A0A6I9NLV5_9TELE</name>
<dbReference type="KEGG" id="ncc:104950627"/>
<sequence>MATFMERFAFLQKVPTLMKATADDENPCPGYLFQDIGKISHESTGYGQCLLEYLLERLQVESCHVKIKVLKIFVHLCGHGSNHFLTELRRNSTFVQQASVYSGPPDPIHGTALYQKVRSTAQEVARLLFTDTISTKDSVSPPNLAPPTMGMGSATTHRSGMQGFGYSPGKQATAGGDSLLDKIQKAAEVVASAVLPPTEHQGIRLHDNYYRAVAAPSAPIEVAVPACALAHVLTIILAQIIAIRFITLSHNPPVFPASTQRCPGQVGGGWEETDSSNGSSHNSSQDMAANGKSATGSQSEASRESSGDLSERGEALQLGDCGQEVALISRLTEGPKAFLSREESQHFIKECSILNCEVVVELLSSKLQDPSNTVQMRALCAVSCLMTSDLLSLEQMFAATQRRLRQLSEGPPGPVANKATKILRQFEALIGGSAHAPRQEAANSSHQETCHRLPAATYLDPLLPTQSATNTTLHQLHISPTGVPPPPNHPSSPSGPEVQIDSSVELMNDDEEEKLPPVLTESMQNQAEPNRTAEVQSVAEEPELHTDSFSSAEPQSEQPCLSRLSLFSGMQLVTKATPLCKRQTSQNEMDTMADSLKENQALQNGSKTSDDTAFICTSVACDSSQPVSAFSFLNF</sequence>
<dbReference type="AlphaFoldDB" id="A0A6I9NLV5"/>
<dbReference type="PANTHER" id="PTHR21514">
    <property type="entry name" value="AP-4 COMPLEX ACCESSORY SUBUNIT TEPSIN"/>
    <property type="match status" value="1"/>
</dbReference>
<dbReference type="GO" id="GO:0031410">
    <property type="term" value="C:cytoplasmic vesicle"/>
    <property type="evidence" value="ECO:0007669"/>
    <property type="project" value="UniProtKB-SubCell"/>
</dbReference>
<proteinExistence type="predicted"/>
<reference evidence="9" key="1">
    <citation type="submission" date="2025-08" db="UniProtKB">
        <authorList>
            <consortium name="RefSeq"/>
        </authorList>
    </citation>
    <scope>IDENTIFICATION</scope>
    <source>
        <tissue evidence="9">Muscle</tissue>
    </source>
</reference>
<evidence type="ECO:0000256" key="3">
    <source>
        <dbReference type="ARBA" id="ARBA00023034"/>
    </source>
</evidence>
<dbReference type="CDD" id="cd03572">
    <property type="entry name" value="ENTH_like_Tepsin"/>
    <property type="match status" value="1"/>
</dbReference>
<dbReference type="OrthoDB" id="118154at2759"/>
<protein>
    <submittedName>
        <fullName evidence="9">AP-4 complex accessory subunit tepsin</fullName>
    </submittedName>
</protein>
<dbReference type="InterPro" id="IPR008942">
    <property type="entry name" value="ENTH_VHS"/>
</dbReference>
<feature type="compositionally biased region" description="Polar residues" evidence="5">
    <location>
        <begin position="547"/>
        <end position="557"/>
    </location>
</feature>
<evidence type="ECO:0000259" key="6">
    <source>
        <dbReference type="Pfam" id="PF01417"/>
    </source>
</evidence>
<dbReference type="InterPro" id="IPR039273">
    <property type="entry name" value="TEPSIN"/>
</dbReference>
<evidence type="ECO:0000256" key="4">
    <source>
        <dbReference type="ARBA" id="ARBA00023329"/>
    </source>
</evidence>
<dbReference type="PANTHER" id="PTHR21514:SF0">
    <property type="entry name" value="AP-4 COMPLEX ACCESSORY SUBUNIT TEPSIN"/>
    <property type="match status" value="1"/>
</dbReference>
<evidence type="ECO:0000313" key="8">
    <source>
        <dbReference type="Proteomes" id="UP000504611"/>
    </source>
</evidence>
<dbReference type="RefSeq" id="XP_010775476.1">
    <property type="nucleotide sequence ID" value="XM_010777174.1"/>
</dbReference>
<organism evidence="8 9">
    <name type="scientific">Notothenia coriiceps</name>
    <name type="common">black rockcod</name>
    <dbReference type="NCBI Taxonomy" id="8208"/>
    <lineage>
        <taxon>Eukaryota</taxon>
        <taxon>Metazoa</taxon>
        <taxon>Chordata</taxon>
        <taxon>Craniata</taxon>
        <taxon>Vertebrata</taxon>
        <taxon>Euteleostomi</taxon>
        <taxon>Actinopterygii</taxon>
        <taxon>Neopterygii</taxon>
        <taxon>Teleostei</taxon>
        <taxon>Neoteleostei</taxon>
        <taxon>Acanthomorphata</taxon>
        <taxon>Eupercaria</taxon>
        <taxon>Perciformes</taxon>
        <taxon>Notothenioidei</taxon>
        <taxon>Nototheniidae</taxon>
        <taxon>Notothenia</taxon>
    </lineage>
</organism>
<feature type="region of interest" description="Disordered" evidence="5">
    <location>
        <begin position="259"/>
        <end position="312"/>
    </location>
</feature>
<dbReference type="CTD" id="146705"/>
<evidence type="ECO:0000313" key="9">
    <source>
        <dbReference type="RefSeq" id="XP_010775476.1"/>
    </source>
</evidence>
<feature type="region of interest" description="Disordered" evidence="5">
    <location>
        <begin position="476"/>
        <end position="499"/>
    </location>
</feature>
<dbReference type="Proteomes" id="UP000504611">
    <property type="component" value="Unplaced"/>
</dbReference>
<dbReference type="InterPro" id="IPR035802">
    <property type="entry name" value="ENTH/VHS_tepsin"/>
</dbReference>
<feature type="compositionally biased region" description="Low complexity" evidence="5">
    <location>
        <begin position="275"/>
        <end position="284"/>
    </location>
</feature>
<evidence type="ECO:0000256" key="2">
    <source>
        <dbReference type="ARBA" id="ARBA00004601"/>
    </source>
</evidence>
<dbReference type="SUPFAM" id="SSF48464">
    <property type="entry name" value="ENTH/VHS domain"/>
    <property type="match status" value="1"/>
</dbReference>
<feature type="region of interest" description="Disordered" evidence="5">
    <location>
        <begin position="522"/>
        <end position="557"/>
    </location>
</feature>
<feature type="domain" description="AP-4 complex accessory subunit Tepsin VHS/ENTH-like" evidence="7">
    <location>
        <begin position="323"/>
        <end position="426"/>
    </location>
</feature>
<evidence type="ECO:0000256" key="1">
    <source>
        <dbReference type="ARBA" id="ARBA00004541"/>
    </source>
</evidence>